<dbReference type="GO" id="GO:0042254">
    <property type="term" value="P:ribosome biogenesis"/>
    <property type="evidence" value="ECO:0007669"/>
    <property type="project" value="UniProtKB-KW"/>
</dbReference>
<gene>
    <name evidence="7" type="ORF">JOD01_001614</name>
</gene>
<evidence type="ECO:0000256" key="4">
    <source>
        <dbReference type="ARBA" id="ARBA00022807"/>
    </source>
</evidence>
<dbReference type="GO" id="GO:0006508">
    <property type="term" value="P:proteolysis"/>
    <property type="evidence" value="ECO:0007669"/>
    <property type="project" value="UniProtKB-KW"/>
</dbReference>
<accession>A0A939BS17</accession>
<keyword evidence="8" id="KW-1185">Reference proteome</keyword>
<keyword evidence="4" id="KW-0788">Thiol protease</keyword>
<dbReference type="Proteomes" id="UP000717624">
    <property type="component" value="Unassembled WGS sequence"/>
</dbReference>
<evidence type="ECO:0000256" key="3">
    <source>
        <dbReference type="ARBA" id="ARBA00022801"/>
    </source>
</evidence>
<dbReference type="Pfam" id="PF04327">
    <property type="entry name" value="Peptidase_Prp"/>
    <property type="match status" value="1"/>
</dbReference>
<evidence type="ECO:0000256" key="1">
    <source>
        <dbReference type="ARBA" id="ARBA00022517"/>
    </source>
</evidence>
<sequence length="118" mass="12486">MIQVTIERDDAGIAEITISGHANAAQYGSDIVCSAVSAISFGILNSIHPLLGLVPQVEQAAKSGGFLRWSVTHPADPSLHEKLQLLAESMAIALIAVAQQYGKYITVKDQKWQGGAST</sequence>
<evidence type="ECO:0000256" key="2">
    <source>
        <dbReference type="ARBA" id="ARBA00022670"/>
    </source>
</evidence>
<dbReference type="InterPro" id="IPR007422">
    <property type="entry name" value="Peptidase_Prp"/>
</dbReference>
<comment type="caution">
    <text evidence="7">The sequence shown here is derived from an EMBL/GenBank/DDBJ whole genome shotgun (WGS) entry which is preliminary data.</text>
</comment>
<dbReference type="EMBL" id="JAFBEB010000004">
    <property type="protein sequence ID" value="MBM7590013.1"/>
    <property type="molecule type" value="Genomic_DNA"/>
</dbReference>
<comment type="similarity">
    <text evidence="5">Belongs to the Prp family.</text>
</comment>
<proteinExistence type="inferred from homology"/>
<reference evidence="7" key="1">
    <citation type="submission" date="2021-01" db="EMBL/GenBank/DDBJ databases">
        <title>Genomic Encyclopedia of Type Strains, Phase IV (KMG-IV): sequencing the most valuable type-strain genomes for metagenomic binning, comparative biology and taxonomic classification.</title>
        <authorList>
            <person name="Goeker M."/>
        </authorList>
    </citation>
    <scope>NUCLEOTIDE SEQUENCE</scope>
    <source>
        <strain evidence="7">DSM 25523</strain>
    </source>
</reference>
<evidence type="ECO:0000313" key="8">
    <source>
        <dbReference type="Proteomes" id="UP000717624"/>
    </source>
</evidence>
<protein>
    <recommendedName>
        <fullName evidence="6">Ribosomal processing cysteine protease Prp</fullName>
    </recommendedName>
</protein>
<dbReference type="CDD" id="cd16332">
    <property type="entry name" value="Prp-like"/>
    <property type="match status" value="1"/>
</dbReference>
<evidence type="ECO:0000313" key="7">
    <source>
        <dbReference type="EMBL" id="MBM7590013.1"/>
    </source>
</evidence>
<dbReference type="PANTHER" id="PTHR39178:SF1">
    <property type="entry name" value="RIBOSOMAL-PROCESSING CYSTEINE PROTEASE PRP"/>
    <property type="match status" value="1"/>
</dbReference>
<organism evidence="7 8">
    <name type="scientific">Brevibacillus fulvus</name>
    <dbReference type="NCBI Taxonomy" id="1125967"/>
    <lineage>
        <taxon>Bacteria</taxon>
        <taxon>Bacillati</taxon>
        <taxon>Bacillota</taxon>
        <taxon>Bacilli</taxon>
        <taxon>Bacillales</taxon>
        <taxon>Paenibacillaceae</taxon>
        <taxon>Brevibacillus</taxon>
    </lineage>
</organism>
<evidence type="ECO:0000256" key="6">
    <source>
        <dbReference type="ARBA" id="ARBA00044538"/>
    </source>
</evidence>
<keyword evidence="2" id="KW-0645">Protease</keyword>
<dbReference type="Gene3D" id="3.30.70.1490">
    <property type="entry name" value="Cysteine protease Prp"/>
    <property type="match status" value="1"/>
</dbReference>
<dbReference type="AlphaFoldDB" id="A0A939BS17"/>
<dbReference type="PANTHER" id="PTHR39178">
    <property type="entry name" value="HYPOTHETICAL RIBOSOME-ASSOCIATED PROTEIN"/>
    <property type="match status" value="1"/>
</dbReference>
<keyword evidence="1" id="KW-0690">Ribosome biogenesis</keyword>
<name>A0A939BS17_9BACL</name>
<dbReference type="SUPFAM" id="SSF118010">
    <property type="entry name" value="TM1457-like"/>
    <property type="match status" value="1"/>
</dbReference>
<dbReference type="GO" id="GO:0008234">
    <property type="term" value="F:cysteine-type peptidase activity"/>
    <property type="evidence" value="ECO:0007669"/>
    <property type="project" value="UniProtKB-KW"/>
</dbReference>
<dbReference type="RefSeq" id="WP_204517719.1">
    <property type="nucleotide sequence ID" value="NZ_BAABIN010000007.1"/>
</dbReference>
<dbReference type="InterPro" id="IPR036764">
    <property type="entry name" value="Peptidase_Prp_sf"/>
</dbReference>
<evidence type="ECO:0000256" key="5">
    <source>
        <dbReference type="ARBA" id="ARBA00044503"/>
    </source>
</evidence>
<keyword evidence="3" id="KW-0378">Hydrolase</keyword>